<dbReference type="SMART" id="SM00978">
    <property type="entry name" value="Tim44"/>
    <property type="match status" value="1"/>
</dbReference>
<organism evidence="2 3">
    <name type="scientific">Piscinibacterium candidicorallinum</name>
    <dbReference type="NCBI Taxonomy" id="1793872"/>
    <lineage>
        <taxon>Bacteria</taxon>
        <taxon>Pseudomonadati</taxon>
        <taxon>Pseudomonadota</taxon>
        <taxon>Betaproteobacteria</taxon>
        <taxon>Burkholderiales</taxon>
        <taxon>Piscinibacterium</taxon>
    </lineage>
</organism>
<accession>A0ABV7H2M1</accession>
<reference evidence="3" key="1">
    <citation type="journal article" date="2019" name="Int. J. Syst. Evol. Microbiol.">
        <title>The Global Catalogue of Microorganisms (GCM) 10K type strain sequencing project: providing services to taxonomists for standard genome sequencing and annotation.</title>
        <authorList>
            <consortium name="The Broad Institute Genomics Platform"/>
            <consortium name="The Broad Institute Genome Sequencing Center for Infectious Disease"/>
            <person name="Wu L."/>
            <person name="Ma J."/>
        </authorList>
    </citation>
    <scope>NUCLEOTIDE SEQUENCE [LARGE SCALE GENOMIC DNA]</scope>
    <source>
        <strain evidence="3">KCTC 52168</strain>
    </source>
</reference>
<dbReference type="EMBL" id="JBHRTI010000004">
    <property type="protein sequence ID" value="MFC3148154.1"/>
    <property type="molecule type" value="Genomic_DNA"/>
</dbReference>
<dbReference type="RefSeq" id="WP_377303825.1">
    <property type="nucleotide sequence ID" value="NZ_CP180191.1"/>
</dbReference>
<gene>
    <name evidence="2" type="ORF">ACFOEN_10915</name>
</gene>
<name>A0ABV7H2M1_9BURK</name>
<keyword evidence="3" id="KW-1185">Reference proteome</keyword>
<proteinExistence type="predicted"/>
<protein>
    <recommendedName>
        <fullName evidence="1">Tim44-like domain-containing protein</fullName>
    </recommendedName>
</protein>
<dbReference type="Proteomes" id="UP001595556">
    <property type="component" value="Unassembled WGS sequence"/>
</dbReference>
<evidence type="ECO:0000259" key="1">
    <source>
        <dbReference type="SMART" id="SM00978"/>
    </source>
</evidence>
<comment type="caution">
    <text evidence="2">The sequence shown here is derived from an EMBL/GenBank/DDBJ whole genome shotgun (WGS) entry which is preliminary data.</text>
</comment>
<feature type="domain" description="Tim44-like" evidence="1">
    <location>
        <begin position="92"/>
        <end position="232"/>
    </location>
</feature>
<evidence type="ECO:0000313" key="2">
    <source>
        <dbReference type="EMBL" id="MFC3148154.1"/>
    </source>
</evidence>
<sequence length="233" mass="25091">MEWMLFLGGLVLTGLIAGAAWVSRYRAQLQRNRDALMRSYERTYVGLQGFVGPAAAPVPAEAPVGAPQERAAPSIEALSADLMRRASVAGQATVALTQATTIPPDMRAQLQVEQEQVLRDAKLTFMRLIAAWDNANTDELRATLGADAYDRLVDAAKLAPREGAPTDIITLTAEAVDRPASSVVAAAGDADAVHVRFSGLYRTALASAARRFDTVWSFQRSDDGLRVIEIQPI</sequence>
<dbReference type="InterPro" id="IPR007379">
    <property type="entry name" value="Tim44-like_dom"/>
</dbReference>
<evidence type="ECO:0000313" key="3">
    <source>
        <dbReference type="Proteomes" id="UP001595556"/>
    </source>
</evidence>